<dbReference type="EMBL" id="QFOI01000045">
    <property type="protein sequence ID" value="PZP51014.1"/>
    <property type="molecule type" value="Genomic_DNA"/>
</dbReference>
<protein>
    <submittedName>
        <fullName evidence="1">Uncharacterized protein</fullName>
    </submittedName>
</protein>
<accession>A0A2W5F9W4</accession>
<evidence type="ECO:0000313" key="1">
    <source>
        <dbReference type="EMBL" id="PZP51014.1"/>
    </source>
</evidence>
<sequence>MKKSNYPFKREKLRNYFYEKEQIFPVDSHLIVCTSFLRANVHKYGPAAGNSSAMQQYSYTDISAPTGNLLYRLKEMDKDGRVTYSNTVSVYFANNSNMGNLLISPNPITTGIAKITLR</sequence>
<reference evidence="1 2" key="1">
    <citation type="submission" date="2017-11" db="EMBL/GenBank/DDBJ databases">
        <title>Infants hospitalized years apart are colonized by the same room-sourced microbial strains.</title>
        <authorList>
            <person name="Brooks B."/>
            <person name="Olm M.R."/>
            <person name="Firek B.A."/>
            <person name="Baker R."/>
            <person name="Thomas B.C."/>
            <person name="Morowitz M.J."/>
            <person name="Banfield J.F."/>
        </authorList>
    </citation>
    <scope>NUCLEOTIDE SEQUENCE [LARGE SCALE GENOMIC DNA]</scope>
    <source>
        <strain evidence="1">S2_009_000_R2_76</strain>
    </source>
</reference>
<proteinExistence type="predicted"/>
<evidence type="ECO:0000313" key="2">
    <source>
        <dbReference type="Proteomes" id="UP000249645"/>
    </source>
</evidence>
<gene>
    <name evidence="1" type="ORF">DI598_04210</name>
</gene>
<name>A0A2W5F9W4_9SPHI</name>
<dbReference type="AlphaFoldDB" id="A0A2W5F9W4"/>
<comment type="caution">
    <text evidence="1">The sequence shown here is derived from an EMBL/GenBank/DDBJ whole genome shotgun (WGS) entry which is preliminary data.</text>
</comment>
<dbReference type="Proteomes" id="UP000249645">
    <property type="component" value="Unassembled WGS sequence"/>
</dbReference>
<organism evidence="1 2">
    <name type="scientific">Pseudopedobacter saltans</name>
    <dbReference type="NCBI Taxonomy" id="151895"/>
    <lineage>
        <taxon>Bacteria</taxon>
        <taxon>Pseudomonadati</taxon>
        <taxon>Bacteroidota</taxon>
        <taxon>Sphingobacteriia</taxon>
        <taxon>Sphingobacteriales</taxon>
        <taxon>Sphingobacteriaceae</taxon>
        <taxon>Pseudopedobacter</taxon>
    </lineage>
</organism>